<proteinExistence type="predicted"/>
<organism evidence="3 4">
    <name type="scientific">Rhododendron simsii</name>
    <name type="common">Sims's rhododendron</name>
    <dbReference type="NCBI Taxonomy" id="118357"/>
    <lineage>
        <taxon>Eukaryota</taxon>
        <taxon>Viridiplantae</taxon>
        <taxon>Streptophyta</taxon>
        <taxon>Embryophyta</taxon>
        <taxon>Tracheophyta</taxon>
        <taxon>Spermatophyta</taxon>
        <taxon>Magnoliopsida</taxon>
        <taxon>eudicotyledons</taxon>
        <taxon>Gunneridae</taxon>
        <taxon>Pentapetalae</taxon>
        <taxon>asterids</taxon>
        <taxon>Ericales</taxon>
        <taxon>Ericaceae</taxon>
        <taxon>Ericoideae</taxon>
        <taxon>Rhodoreae</taxon>
        <taxon>Rhododendron</taxon>
    </lineage>
</organism>
<reference evidence="3" key="1">
    <citation type="submission" date="2019-11" db="EMBL/GenBank/DDBJ databases">
        <authorList>
            <person name="Liu Y."/>
            <person name="Hou J."/>
            <person name="Li T.-Q."/>
            <person name="Guan C.-H."/>
            <person name="Wu X."/>
            <person name="Wu H.-Z."/>
            <person name="Ling F."/>
            <person name="Zhang R."/>
            <person name="Shi X.-G."/>
            <person name="Ren J.-P."/>
            <person name="Chen E.-F."/>
            <person name="Sun J.-M."/>
        </authorList>
    </citation>
    <scope>NUCLEOTIDE SEQUENCE</scope>
    <source>
        <strain evidence="3">Adult_tree_wgs_1</strain>
        <tissue evidence="3">Leaves</tissue>
    </source>
</reference>
<comment type="caution">
    <text evidence="3">The sequence shown here is derived from an EMBL/GenBank/DDBJ whole genome shotgun (WGS) entry which is preliminary data.</text>
</comment>
<dbReference type="InterPro" id="IPR058594">
    <property type="entry name" value="PB1-like_dom_pln"/>
</dbReference>
<dbReference type="AlphaFoldDB" id="A0A834LUQ6"/>
<feature type="compositionally biased region" description="Acidic residues" evidence="1">
    <location>
        <begin position="110"/>
        <end position="122"/>
    </location>
</feature>
<evidence type="ECO:0000256" key="1">
    <source>
        <dbReference type="SAM" id="MobiDB-lite"/>
    </source>
</evidence>
<keyword evidence="4" id="KW-1185">Reference proteome</keyword>
<dbReference type="OrthoDB" id="1918246at2759"/>
<feature type="compositionally biased region" description="Low complexity" evidence="1">
    <location>
        <begin position="123"/>
        <end position="137"/>
    </location>
</feature>
<protein>
    <recommendedName>
        <fullName evidence="2">PB1-like domain-containing protein</fullName>
    </recommendedName>
</protein>
<dbReference type="Proteomes" id="UP000626092">
    <property type="component" value="Unassembled WGS sequence"/>
</dbReference>
<sequence length="301" mass="33995">MHHGGEFGGTISQTYIGGSVCSFDYCHGAELSMLELSTMVKELGYGFDSRFYHKLSGQFVLLQADKEIMNLADARRVVHIYMENEVVVGTQESQICSNILRPTSGKDLVNEEEDEDSDEYDLDSSSSENDSNVVFNDNDYNFTDDDDDFEANVDDDVEYVGLSCKAEIDQSYAETTEKLANIDGDCDGGSSSELSSGETSCDEQVGQSKKVKFQVFNEKIDMQNPRFAIGDNVFRVKRFVNQHTCTRTYHVEWKEWTCKVSLTRVYRAKQKALDLIEETTNEQFGMIYAYAEEIMKSDPGT</sequence>
<feature type="domain" description="PB1-like" evidence="2">
    <location>
        <begin position="1"/>
        <end position="83"/>
    </location>
</feature>
<dbReference type="EMBL" id="WJXA01000001">
    <property type="protein sequence ID" value="KAF7152995.1"/>
    <property type="molecule type" value="Genomic_DNA"/>
</dbReference>
<evidence type="ECO:0000313" key="4">
    <source>
        <dbReference type="Proteomes" id="UP000626092"/>
    </source>
</evidence>
<accession>A0A834LUQ6</accession>
<evidence type="ECO:0000313" key="3">
    <source>
        <dbReference type="EMBL" id="KAF7152995.1"/>
    </source>
</evidence>
<feature type="region of interest" description="Disordered" evidence="1">
    <location>
        <begin position="106"/>
        <end position="137"/>
    </location>
</feature>
<gene>
    <name evidence="3" type="ORF">RHSIM_Rhsim01G0148900</name>
</gene>
<name>A0A834LUQ6_RHOSS</name>
<evidence type="ECO:0000259" key="2">
    <source>
        <dbReference type="Pfam" id="PF26130"/>
    </source>
</evidence>
<dbReference type="Pfam" id="PF26130">
    <property type="entry name" value="PB1-like"/>
    <property type="match status" value="1"/>
</dbReference>